<gene>
    <name evidence="3" type="ORF">KL86CLO1_12613</name>
</gene>
<dbReference type="EMBL" id="FLUN01000001">
    <property type="protein sequence ID" value="SBW09251.1"/>
    <property type="molecule type" value="Genomic_DNA"/>
</dbReference>
<evidence type="ECO:0000256" key="2">
    <source>
        <dbReference type="SAM" id="SignalP"/>
    </source>
</evidence>
<protein>
    <submittedName>
        <fullName evidence="3">Uncharacterized protein</fullName>
    </submittedName>
</protein>
<name>A0A212KC40_9FIRM</name>
<feature type="signal peptide" evidence="2">
    <location>
        <begin position="1"/>
        <end position="19"/>
    </location>
</feature>
<evidence type="ECO:0000313" key="3">
    <source>
        <dbReference type="EMBL" id="SBW09251.1"/>
    </source>
</evidence>
<keyword evidence="2" id="KW-0732">Signal</keyword>
<evidence type="ECO:0000256" key="1">
    <source>
        <dbReference type="SAM" id="Phobius"/>
    </source>
</evidence>
<reference evidence="3" key="1">
    <citation type="submission" date="2016-04" db="EMBL/GenBank/DDBJ databases">
        <authorList>
            <person name="Evans L.H."/>
            <person name="Alamgir A."/>
            <person name="Owens N."/>
            <person name="Weber N.D."/>
            <person name="Virtaneva K."/>
            <person name="Barbian K."/>
            <person name="Babar A."/>
            <person name="Rosenke K."/>
        </authorList>
    </citation>
    <scope>NUCLEOTIDE SEQUENCE</scope>
    <source>
        <strain evidence="3">86</strain>
    </source>
</reference>
<keyword evidence="1" id="KW-0812">Transmembrane</keyword>
<keyword evidence="1" id="KW-0472">Membrane</keyword>
<dbReference type="AlphaFoldDB" id="A0A212KC40"/>
<keyword evidence="1" id="KW-1133">Transmembrane helix</keyword>
<accession>A0A212KC40</accession>
<feature type="transmembrane region" description="Helical" evidence="1">
    <location>
        <begin position="52"/>
        <end position="75"/>
    </location>
</feature>
<sequence length="96" mass="10513">MKKRILALLACLLLCVSMAASLAFVAIESEHNCIGEGCQICTELQQCKSLLQNFACALAALAFFSCAVYGTVYILRKIERESRAETPVTLKVKLLI</sequence>
<organism evidence="3">
    <name type="scientific">uncultured Eubacteriales bacterium</name>
    <dbReference type="NCBI Taxonomy" id="172733"/>
    <lineage>
        <taxon>Bacteria</taxon>
        <taxon>Bacillati</taxon>
        <taxon>Bacillota</taxon>
        <taxon>Clostridia</taxon>
        <taxon>Eubacteriales</taxon>
        <taxon>environmental samples</taxon>
    </lineage>
</organism>
<feature type="chain" id="PRO_5038924072" evidence="2">
    <location>
        <begin position="20"/>
        <end position="96"/>
    </location>
</feature>
<proteinExistence type="predicted"/>